<gene>
    <name evidence="7" type="ORF">GBAR_LOCUS11138</name>
</gene>
<evidence type="ECO:0000256" key="2">
    <source>
        <dbReference type="ARBA" id="ARBA00022670"/>
    </source>
</evidence>
<accession>A0AA35WL46</accession>
<evidence type="ECO:0000256" key="3">
    <source>
        <dbReference type="ARBA" id="ARBA00022801"/>
    </source>
</evidence>
<dbReference type="FunFam" id="2.30.42.10:FF:000063">
    <property type="entry name" value="Peptidase, S41 family"/>
    <property type="match status" value="1"/>
</dbReference>
<dbReference type="InterPro" id="IPR041489">
    <property type="entry name" value="PDZ_6"/>
</dbReference>
<dbReference type="GO" id="GO:0006508">
    <property type="term" value="P:proteolysis"/>
    <property type="evidence" value="ECO:0007669"/>
    <property type="project" value="UniProtKB-KW"/>
</dbReference>
<dbReference type="CDD" id="cd07560">
    <property type="entry name" value="Peptidase_S41_CPP"/>
    <property type="match status" value="1"/>
</dbReference>
<dbReference type="InterPro" id="IPR004447">
    <property type="entry name" value="Peptidase_S41A"/>
</dbReference>
<dbReference type="Pfam" id="PF03572">
    <property type="entry name" value="Peptidase_S41"/>
    <property type="match status" value="1"/>
</dbReference>
<keyword evidence="4" id="KW-0720">Serine protease</keyword>
<dbReference type="SUPFAM" id="SSF52096">
    <property type="entry name" value="ClpP/crotonase"/>
    <property type="match status" value="1"/>
</dbReference>
<reference evidence="7" key="1">
    <citation type="submission" date="2023-03" db="EMBL/GenBank/DDBJ databases">
        <authorList>
            <person name="Steffen K."/>
            <person name="Cardenas P."/>
        </authorList>
    </citation>
    <scope>NUCLEOTIDE SEQUENCE</scope>
</reference>
<dbReference type="InterPro" id="IPR029045">
    <property type="entry name" value="ClpP/crotonase-like_dom_sf"/>
</dbReference>
<dbReference type="Pfam" id="PF17820">
    <property type="entry name" value="PDZ_6"/>
    <property type="match status" value="1"/>
</dbReference>
<keyword evidence="2 7" id="KW-0645">Protease</keyword>
<dbReference type="Gene3D" id="3.30.750.44">
    <property type="match status" value="1"/>
</dbReference>
<dbReference type="PANTHER" id="PTHR32060">
    <property type="entry name" value="TAIL-SPECIFIC PROTEASE"/>
    <property type="match status" value="1"/>
</dbReference>
<dbReference type="Proteomes" id="UP001174909">
    <property type="component" value="Unassembled WGS sequence"/>
</dbReference>
<evidence type="ECO:0000259" key="6">
    <source>
        <dbReference type="PROSITE" id="PS50106"/>
    </source>
</evidence>
<sequence>MSDRLTAARLPPLLIALSLLVVLAGCNRVSAVATEPIPPGDQLPAELGPVAEAYRILLDDHVDHEVLEPGNLSAGAIRGMLAALDDPHASYLTAEQHSRDQEGYRGYFEGIGAQVTLTEAGLTVIAPIPGAPAEEAGIRAGDLILSVDGQDIEGLTLVESVNLIRGPGGTEVTLLVRHVGEFEDASITVTRGRIPIESTAFRMLEDGIGHLWIYSFSNTTEEEVRRAMDELEAAGGRGLILDLRNNPGGLLASVISVTDLFLDSGTILYEIDADGDRNDYEAVRRGPATDVPLVVIVNQFSASASEIMAGAIQTSGRAIVVGSSTFGKGSVNIARELSDGSAIYFTIRRWYLSDGTQIEGEGVTPDIEIEAEAHPLPIEFEQDVALKRAFEVLDEQIAVR</sequence>
<keyword evidence="5" id="KW-0732">Signal</keyword>
<comment type="similarity">
    <text evidence="1">Belongs to the peptidase S41A family.</text>
</comment>
<dbReference type="GO" id="GO:0008236">
    <property type="term" value="F:serine-type peptidase activity"/>
    <property type="evidence" value="ECO:0007669"/>
    <property type="project" value="UniProtKB-KW"/>
</dbReference>
<comment type="caution">
    <text evidence="7">The sequence shown here is derived from an EMBL/GenBank/DDBJ whole genome shotgun (WGS) entry which is preliminary data.</text>
</comment>
<proteinExistence type="inferred from homology"/>
<dbReference type="GO" id="GO:0004175">
    <property type="term" value="F:endopeptidase activity"/>
    <property type="evidence" value="ECO:0007669"/>
    <property type="project" value="TreeGrafter"/>
</dbReference>
<feature type="chain" id="PRO_5041359026" evidence="5">
    <location>
        <begin position="32"/>
        <end position="400"/>
    </location>
</feature>
<dbReference type="SMART" id="SM00228">
    <property type="entry name" value="PDZ"/>
    <property type="match status" value="1"/>
</dbReference>
<dbReference type="PROSITE" id="PS51257">
    <property type="entry name" value="PROKAR_LIPOPROTEIN"/>
    <property type="match status" value="1"/>
</dbReference>
<dbReference type="InterPro" id="IPR055210">
    <property type="entry name" value="CtpA/B_N"/>
</dbReference>
<dbReference type="NCBIfam" id="TIGR00225">
    <property type="entry name" value="prc"/>
    <property type="match status" value="1"/>
</dbReference>
<keyword evidence="8" id="KW-1185">Reference proteome</keyword>
<name>A0AA35WL46_GEOBA</name>
<keyword evidence="3" id="KW-0378">Hydrolase</keyword>
<dbReference type="InterPro" id="IPR036034">
    <property type="entry name" value="PDZ_sf"/>
</dbReference>
<evidence type="ECO:0000313" key="7">
    <source>
        <dbReference type="EMBL" id="CAI8018370.1"/>
    </source>
</evidence>
<dbReference type="CDD" id="cd06782">
    <property type="entry name" value="cpPDZ_CPP-like"/>
    <property type="match status" value="1"/>
</dbReference>
<feature type="domain" description="PDZ" evidence="6">
    <location>
        <begin position="99"/>
        <end position="179"/>
    </location>
</feature>
<dbReference type="PANTHER" id="PTHR32060:SF30">
    <property type="entry name" value="CARBOXY-TERMINAL PROCESSING PROTEASE CTPA"/>
    <property type="match status" value="1"/>
</dbReference>
<evidence type="ECO:0000313" key="8">
    <source>
        <dbReference type="Proteomes" id="UP001174909"/>
    </source>
</evidence>
<dbReference type="PROSITE" id="PS50106">
    <property type="entry name" value="PDZ"/>
    <property type="match status" value="1"/>
</dbReference>
<dbReference type="GO" id="GO:0007165">
    <property type="term" value="P:signal transduction"/>
    <property type="evidence" value="ECO:0007669"/>
    <property type="project" value="TreeGrafter"/>
</dbReference>
<dbReference type="Pfam" id="PF22694">
    <property type="entry name" value="CtpB_N-like"/>
    <property type="match status" value="1"/>
</dbReference>
<protein>
    <submittedName>
        <fullName evidence="7">Carboxy-terminal processing protease CtpA</fullName>
    </submittedName>
</protein>
<evidence type="ECO:0000256" key="1">
    <source>
        <dbReference type="ARBA" id="ARBA00009179"/>
    </source>
</evidence>
<evidence type="ECO:0000256" key="5">
    <source>
        <dbReference type="SAM" id="SignalP"/>
    </source>
</evidence>
<dbReference type="Gene3D" id="3.90.226.10">
    <property type="entry name" value="2-enoyl-CoA Hydratase, Chain A, domain 1"/>
    <property type="match status" value="1"/>
</dbReference>
<organism evidence="7 8">
    <name type="scientific">Geodia barretti</name>
    <name type="common">Barrett's horny sponge</name>
    <dbReference type="NCBI Taxonomy" id="519541"/>
    <lineage>
        <taxon>Eukaryota</taxon>
        <taxon>Metazoa</taxon>
        <taxon>Porifera</taxon>
        <taxon>Demospongiae</taxon>
        <taxon>Heteroscleromorpha</taxon>
        <taxon>Tetractinellida</taxon>
        <taxon>Astrophorina</taxon>
        <taxon>Geodiidae</taxon>
        <taxon>Geodia</taxon>
    </lineage>
</organism>
<feature type="signal peptide" evidence="5">
    <location>
        <begin position="1"/>
        <end position="31"/>
    </location>
</feature>
<dbReference type="InterPro" id="IPR001478">
    <property type="entry name" value="PDZ"/>
</dbReference>
<dbReference type="SMART" id="SM00245">
    <property type="entry name" value="TSPc"/>
    <property type="match status" value="1"/>
</dbReference>
<dbReference type="EMBL" id="CASHTH010001687">
    <property type="protein sequence ID" value="CAI8018370.1"/>
    <property type="molecule type" value="Genomic_DNA"/>
</dbReference>
<dbReference type="Gene3D" id="2.30.42.10">
    <property type="match status" value="1"/>
</dbReference>
<dbReference type="InterPro" id="IPR005151">
    <property type="entry name" value="Tail-specific_protease"/>
</dbReference>
<dbReference type="SUPFAM" id="SSF50156">
    <property type="entry name" value="PDZ domain-like"/>
    <property type="match status" value="1"/>
</dbReference>
<dbReference type="AlphaFoldDB" id="A0AA35WL46"/>
<evidence type="ECO:0000256" key="4">
    <source>
        <dbReference type="ARBA" id="ARBA00022825"/>
    </source>
</evidence>